<comment type="caution">
    <text evidence="7">The sequence shown here is derived from an EMBL/GenBank/DDBJ whole genome shotgun (WGS) entry which is preliminary data.</text>
</comment>
<protein>
    <submittedName>
        <fullName evidence="7">ABC transporter permease and ATP-binding protein</fullName>
    </submittedName>
</protein>
<dbReference type="Pfam" id="PF00664">
    <property type="entry name" value="ABC_membrane"/>
    <property type="match status" value="1"/>
</dbReference>
<dbReference type="AlphaFoldDB" id="N6YQY6"/>
<evidence type="ECO:0000256" key="1">
    <source>
        <dbReference type="ARBA" id="ARBA00004651"/>
    </source>
</evidence>
<dbReference type="PANTHER" id="PTHR43394:SF1">
    <property type="entry name" value="ATP-BINDING CASSETTE SUB-FAMILY B MEMBER 10, MITOCHONDRIAL"/>
    <property type="match status" value="1"/>
</dbReference>
<dbReference type="eggNOG" id="COG1132">
    <property type="taxonomic scope" value="Bacteria"/>
</dbReference>
<dbReference type="GO" id="GO:0005524">
    <property type="term" value="F:ATP binding"/>
    <property type="evidence" value="ECO:0007669"/>
    <property type="project" value="UniProtKB-KW"/>
</dbReference>
<dbReference type="CDD" id="cd18575">
    <property type="entry name" value="ABC_6TM_bac_exporter_ABCB8_10_like"/>
    <property type="match status" value="1"/>
</dbReference>
<keyword evidence="3 5" id="KW-1133">Transmembrane helix</keyword>
<dbReference type="GO" id="GO:0015421">
    <property type="term" value="F:ABC-type oligopeptide transporter activity"/>
    <property type="evidence" value="ECO:0007669"/>
    <property type="project" value="TreeGrafter"/>
</dbReference>
<feature type="transmembrane region" description="Helical" evidence="5">
    <location>
        <begin position="257"/>
        <end position="278"/>
    </location>
</feature>
<dbReference type="GO" id="GO:0090374">
    <property type="term" value="P:oligopeptide export from mitochondrion"/>
    <property type="evidence" value="ECO:0007669"/>
    <property type="project" value="TreeGrafter"/>
</dbReference>
<accession>N6YQY6</accession>
<proteinExistence type="predicted"/>
<dbReference type="InterPro" id="IPR039421">
    <property type="entry name" value="Type_1_exporter"/>
</dbReference>
<dbReference type="Gene3D" id="1.20.1560.10">
    <property type="entry name" value="ABC transporter type 1, transmembrane domain"/>
    <property type="match status" value="1"/>
</dbReference>
<comment type="subcellular location">
    <subcellularLocation>
        <location evidence="1">Cell membrane</location>
        <topology evidence="1">Multi-pass membrane protein</topology>
    </subcellularLocation>
</comment>
<keyword evidence="2 5" id="KW-0812">Transmembrane</keyword>
<dbReference type="Proteomes" id="UP000013232">
    <property type="component" value="Unassembled WGS sequence"/>
</dbReference>
<keyword evidence="4 5" id="KW-0472">Membrane</keyword>
<evidence type="ECO:0000256" key="3">
    <source>
        <dbReference type="ARBA" id="ARBA00022989"/>
    </source>
</evidence>
<feature type="transmembrane region" description="Helical" evidence="5">
    <location>
        <begin position="138"/>
        <end position="157"/>
    </location>
</feature>
<dbReference type="GO" id="GO:0005886">
    <property type="term" value="C:plasma membrane"/>
    <property type="evidence" value="ECO:0007669"/>
    <property type="project" value="UniProtKB-SubCell"/>
</dbReference>
<evidence type="ECO:0000259" key="6">
    <source>
        <dbReference type="PROSITE" id="PS50929"/>
    </source>
</evidence>
<reference evidence="7 8" key="1">
    <citation type="submission" date="2012-09" db="EMBL/GenBank/DDBJ databases">
        <title>Draft Genome Sequences of 6 Strains from Genus Thauera.</title>
        <authorList>
            <person name="Liu B."/>
            <person name="Shapleigh J.P."/>
            <person name="Frostegard A.H."/>
        </authorList>
    </citation>
    <scope>NUCLEOTIDE SEQUENCE [LARGE SCALE GENOMIC DNA]</scope>
    <source>
        <strain evidence="8">47Lol / DSM 12138</strain>
    </source>
</reference>
<feature type="transmembrane region" description="Helical" evidence="5">
    <location>
        <begin position="29"/>
        <end position="50"/>
    </location>
</feature>
<keyword evidence="8" id="KW-1185">Reference proteome</keyword>
<dbReference type="PROSITE" id="PS50929">
    <property type="entry name" value="ABC_TM1F"/>
    <property type="match status" value="1"/>
</dbReference>
<evidence type="ECO:0000256" key="4">
    <source>
        <dbReference type="ARBA" id="ARBA00023136"/>
    </source>
</evidence>
<organism evidence="7 8">
    <name type="scientific">Thauera linaloolentis (strain DSM 12138 / JCM 21573 / CCUG 41526 / CIP 105981 / IAM 15112 / NBRC 102519 / 47Lol)</name>
    <dbReference type="NCBI Taxonomy" id="1123367"/>
    <lineage>
        <taxon>Bacteria</taxon>
        <taxon>Pseudomonadati</taxon>
        <taxon>Pseudomonadota</taxon>
        <taxon>Betaproteobacteria</taxon>
        <taxon>Rhodocyclales</taxon>
        <taxon>Zoogloeaceae</taxon>
        <taxon>Thauera</taxon>
    </lineage>
</organism>
<sequence length="337" mass="35445">MPDAVSAAPRRLSALSGLLPFLRPYRARIALAFALLCLGSATLLLVPLAFRDLVDFGFGAGGGTAAAGALDGHFLQLFALAAFWGVVVAARYYTVSWVGERVTADLRSAVYARVLGQSPEFFETLQTGEVLSRLTGDATLIQTVVGSSVSMGLRSLFQFVGGMVMLAVTSFGLFALNLGLMVGLAVPIMLVGRRLKRLSRESQDRIADASALAGEILNAMPTVQAFTQEAEEARRFAARSEAGFVSAIRRTRVRAGLTALIIAAVMGSIIFVLWIGAQQVRTGSLSTGDLAAFVLYAALVAGGAGTLAEVWGDVMRAAGAAGRLLELLHAEPAIREP</sequence>
<keyword evidence="7" id="KW-0547">Nucleotide-binding</keyword>
<feature type="transmembrane region" description="Helical" evidence="5">
    <location>
        <begin position="290"/>
        <end position="308"/>
    </location>
</feature>
<feature type="transmembrane region" description="Helical" evidence="5">
    <location>
        <begin position="163"/>
        <end position="191"/>
    </location>
</feature>
<name>N6YQY6_THAL4</name>
<feature type="domain" description="ABC transmembrane type-1" evidence="6">
    <location>
        <begin position="30"/>
        <end position="316"/>
    </location>
</feature>
<dbReference type="InterPro" id="IPR036640">
    <property type="entry name" value="ABC1_TM_sf"/>
</dbReference>
<evidence type="ECO:0000313" key="8">
    <source>
        <dbReference type="Proteomes" id="UP000013232"/>
    </source>
</evidence>
<dbReference type="PANTHER" id="PTHR43394">
    <property type="entry name" value="ATP-DEPENDENT PERMEASE MDL1, MITOCHONDRIAL"/>
    <property type="match status" value="1"/>
</dbReference>
<keyword evidence="7" id="KW-0067">ATP-binding</keyword>
<evidence type="ECO:0000256" key="2">
    <source>
        <dbReference type="ARBA" id="ARBA00022692"/>
    </source>
</evidence>
<evidence type="ECO:0000256" key="5">
    <source>
        <dbReference type="SAM" id="Phobius"/>
    </source>
</evidence>
<dbReference type="SUPFAM" id="SSF90123">
    <property type="entry name" value="ABC transporter transmembrane region"/>
    <property type="match status" value="1"/>
</dbReference>
<dbReference type="InterPro" id="IPR011527">
    <property type="entry name" value="ABC1_TM_dom"/>
</dbReference>
<feature type="transmembrane region" description="Helical" evidence="5">
    <location>
        <begin position="74"/>
        <end position="93"/>
    </location>
</feature>
<evidence type="ECO:0000313" key="7">
    <source>
        <dbReference type="EMBL" id="ENO82369.1"/>
    </source>
</evidence>
<feature type="non-terminal residue" evidence="7">
    <location>
        <position position="337"/>
    </location>
</feature>
<dbReference type="EMBL" id="AMXE01000191">
    <property type="protein sequence ID" value="ENO82369.1"/>
    <property type="molecule type" value="Genomic_DNA"/>
</dbReference>
<dbReference type="STRING" id="1123367.GCA_000621305_03410"/>
<gene>
    <name evidence="7" type="ORF">C666_19095</name>
</gene>